<proteinExistence type="predicted"/>
<gene>
    <name evidence="2" type="ORF">I8752_28945</name>
</gene>
<feature type="domain" description="HTH cro/C1-type" evidence="1">
    <location>
        <begin position="477"/>
        <end position="532"/>
    </location>
</feature>
<evidence type="ECO:0000313" key="3">
    <source>
        <dbReference type="Proteomes" id="UP000662314"/>
    </source>
</evidence>
<comment type="caution">
    <text evidence="2">The sequence shown here is derived from an EMBL/GenBank/DDBJ whole genome shotgun (WGS) entry which is preliminary data.</text>
</comment>
<dbReference type="Gene3D" id="1.10.260.40">
    <property type="entry name" value="lambda repressor-like DNA-binding domains"/>
    <property type="match status" value="1"/>
</dbReference>
<dbReference type="InterPro" id="IPR001387">
    <property type="entry name" value="Cro/C1-type_HTH"/>
</dbReference>
<dbReference type="GO" id="GO:0003677">
    <property type="term" value="F:DNA binding"/>
    <property type="evidence" value="ECO:0007669"/>
    <property type="project" value="InterPro"/>
</dbReference>
<dbReference type="EMBL" id="JAECZA010000245">
    <property type="protein sequence ID" value="MBH8576939.1"/>
    <property type="molecule type" value="Genomic_DNA"/>
</dbReference>
<dbReference type="CDD" id="cd00093">
    <property type="entry name" value="HTH_XRE"/>
    <property type="match status" value="1"/>
</dbReference>
<dbReference type="RefSeq" id="WP_214435660.1">
    <property type="nucleotide sequence ID" value="NZ_CAWPUQ010000174.1"/>
</dbReference>
<sequence>MERLSDALRNRIKVTVKRTREAIADSLVNLEQKSQVSLVDVKKQVKTQLFETKNQVKTQISEAKQQVETHLVTWNNFRQIESIQSERFVIFLLKLLLKEQKSPTEKPRFKAGSLFPDGWTTLAALTLVLRGVAEVLSQKSDLSWKIKSDSILSYEKPVNKGRSGKIEYYISDEISPQKQASTIDAALTTIEEFDPRAGAIHLIYCAKALQLHEPCNQAFAIDDKQLVEYTGLSKRRDLSKSQKLEILDSLVRQPAQVLAEITWFNTDKIPAFTTTDWQIWNVSVEHKFAEAENSHCKPIGLTVTVKPGEWARYFLNKSEYYYHTGIITKKTVQTLFSIGKQNVGAARILIWLTFQIGPGLQNRLIGKTLLEIAYGEKRVTAAASDRQLRRCLADDFETDMNVVKKAGWQIELEIGPDWLENKQGKRPTGFWQELLMSRWRFNLPLEAQQRLNYPQSQNRINHQTKNQRQLRSPSGEIIRKARKAKGWSRAFFASTMGKSISWVDAVETNHRQVSVKDLPMLIERLGLHPMDW</sequence>
<evidence type="ECO:0000259" key="1">
    <source>
        <dbReference type="SMART" id="SM00530"/>
    </source>
</evidence>
<accession>A0A8J7LM82</accession>
<reference evidence="2 3" key="1">
    <citation type="journal article" date="2021" name="Int. J. Syst. Evol. Microbiol.">
        <title>Amazonocrinis nigriterrae gen. nov., sp. nov., Atlanticothrix silvestris gen. nov., sp. nov. and Dendronalium phyllosphericum gen. nov., sp. nov., nostocacean cyanobacteria from Brazilian environments.</title>
        <authorList>
            <person name="Alvarenga D.O."/>
            <person name="Andreote A.P.D."/>
            <person name="Branco L.H.Z."/>
            <person name="Delbaje E."/>
            <person name="Cruz R.B."/>
            <person name="Varani A.M."/>
            <person name="Fiore M.F."/>
        </authorList>
    </citation>
    <scope>NUCLEOTIDE SEQUENCE [LARGE SCALE GENOMIC DNA]</scope>
    <source>
        <strain evidence="2 3">CENA369</strain>
    </source>
</reference>
<keyword evidence="3" id="KW-1185">Reference proteome</keyword>
<dbReference type="SUPFAM" id="SSF47413">
    <property type="entry name" value="lambda repressor-like DNA-binding domains"/>
    <property type="match status" value="1"/>
</dbReference>
<dbReference type="InterPro" id="IPR010982">
    <property type="entry name" value="Lambda_DNA-bd_dom_sf"/>
</dbReference>
<organism evidence="2 3">
    <name type="scientific">Dendronalium phyllosphericum CENA369</name>
    <dbReference type="NCBI Taxonomy" id="1725256"/>
    <lineage>
        <taxon>Bacteria</taxon>
        <taxon>Bacillati</taxon>
        <taxon>Cyanobacteriota</taxon>
        <taxon>Cyanophyceae</taxon>
        <taxon>Nostocales</taxon>
        <taxon>Nostocaceae</taxon>
        <taxon>Dendronalium</taxon>
        <taxon>Dendronalium phyllosphericum</taxon>
    </lineage>
</organism>
<protein>
    <submittedName>
        <fullName evidence="2">Helix-turn-helix transcriptional regulator</fullName>
    </submittedName>
</protein>
<name>A0A8J7LM82_9NOST</name>
<dbReference type="Proteomes" id="UP000662314">
    <property type="component" value="Unassembled WGS sequence"/>
</dbReference>
<dbReference type="SMART" id="SM00530">
    <property type="entry name" value="HTH_XRE"/>
    <property type="match status" value="1"/>
</dbReference>
<dbReference type="AlphaFoldDB" id="A0A8J7LM82"/>
<evidence type="ECO:0000313" key="2">
    <source>
        <dbReference type="EMBL" id="MBH8576939.1"/>
    </source>
</evidence>